<dbReference type="NCBIfam" id="TIGR02595">
    <property type="entry name" value="PEP_CTERM"/>
    <property type="match status" value="1"/>
</dbReference>
<feature type="transmembrane region" description="Helical" evidence="1">
    <location>
        <begin position="162"/>
        <end position="186"/>
    </location>
</feature>
<feature type="signal peptide" evidence="2">
    <location>
        <begin position="1"/>
        <end position="27"/>
    </location>
</feature>
<keyword evidence="1" id="KW-0812">Transmembrane</keyword>
<evidence type="ECO:0000313" key="4">
    <source>
        <dbReference type="Proteomes" id="UP000244915"/>
    </source>
</evidence>
<proteinExistence type="predicted"/>
<dbReference type="RefSeq" id="WP_108970885.1">
    <property type="nucleotide sequence ID" value="NZ_CP022195.1"/>
</dbReference>
<organism evidence="3 4">
    <name type="scientific">Alloyangia pacifica</name>
    <dbReference type="NCBI Taxonomy" id="311180"/>
    <lineage>
        <taxon>Bacteria</taxon>
        <taxon>Pseudomonadati</taxon>
        <taxon>Pseudomonadota</taxon>
        <taxon>Alphaproteobacteria</taxon>
        <taxon>Rhodobacterales</taxon>
        <taxon>Roseobacteraceae</taxon>
        <taxon>Alloyangia</taxon>
    </lineage>
</organism>
<dbReference type="InterPro" id="IPR022472">
    <property type="entry name" value="VPLPA-CTERM"/>
</dbReference>
<dbReference type="AlphaFoldDB" id="A0A2U8HLF0"/>
<evidence type="ECO:0000313" key="3">
    <source>
        <dbReference type="EMBL" id="AWI86789.1"/>
    </source>
</evidence>
<reference evidence="3 4" key="1">
    <citation type="submission" date="2017-06" db="EMBL/GenBank/DDBJ databases">
        <title>Yangia sp. YSBP01 complete genome sequence.</title>
        <authorList>
            <person name="Woo J.-H."/>
            <person name="Kim H.-S."/>
        </authorList>
    </citation>
    <scope>NUCLEOTIDE SEQUENCE [LARGE SCALE GENOMIC DNA]</scope>
    <source>
        <strain evidence="3 4">YSBP01</strain>
        <plasmid evidence="3 4">unnamed5</plasmid>
    </source>
</reference>
<dbReference type="Proteomes" id="UP000244915">
    <property type="component" value="Plasmid unnamed5"/>
</dbReference>
<evidence type="ECO:0008006" key="5">
    <source>
        <dbReference type="Google" id="ProtNLM"/>
    </source>
</evidence>
<evidence type="ECO:0000256" key="1">
    <source>
        <dbReference type="SAM" id="Phobius"/>
    </source>
</evidence>
<feature type="chain" id="PRO_5016063288" description="PEP-CTERM protein-sorting domain-containing protein" evidence="2">
    <location>
        <begin position="28"/>
        <end position="197"/>
    </location>
</feature>
<dbReference type="NCBIfam" id="TIGR03370">
    <property type="entry name" value="VPLPA-CTERM"/>
    <property type="match status" value="1"/>
</dbReference>
<dbReference type="InterPro" id="IPR013424">
    <property type="entry name" value="Ice-binding_C"/>
</dbReference>
<gene>
    <name evidence="3" type="ORF">CEW88_23755</name>
</gene>
<sequence>MLGLIGLKHIVQGAAVALALSALPAQAASVTPTVTATSAYANSYSFGALTSDNTSDTTINLASKSAYIDAFLTGMGSLTIPTYANPFRPGAIGLFDLLDRPGASPLPPNSVTVEWGGATADLSDLNDHDGSTAYSMGMGGSSAEEDLVFTWSLGSQTVSLSAILAAVPAPAGLILLLTALGGIAAVRRRTHRAPAGA</sequence>
<dbReference type="EMBL" id="CP022195">
    <property type="protein sequence ID" value="AWI86789.1"/>
    <property type="molecule type" value="Genomic_DNA"/>
</dbReference>
<dbReference type="KEGG" id="ypac:CEW88_23755"/>
<name>A0A2U8HLF0_9RHOB</name>
<keyword evidence="2" id="KW-0732">Signal</keyword>
<keyword evidence="1" id="KW-0472">Membrane</keyword>
<protein>
    <recommendedName>
        <fullName evidence="5">PEP-CTERM protein-sorting domain-containing protein</fullName>
    </recommendedName>
</protein>
<evidence type="ECO:0000256" key="2">
    <source>
        <dbReference type="SAM" id="SignalP"/>
    </source>
</evidence>
<keyword evidence="3" id="KW-0614">Plasmid</keyword>
<accession>A0A2U8HLF0</accession>
<keyword evidence="1" id="KW-1133">Transmembrane helix</keyword>
<geneLocation type="plasmid" evidence="3 4">
    <name>unnamed5</name>
</geneLocation>